<keyword evidence="1" id="KW-0051">Antiviral defense</keyword>
<proteinExistence type="predicted"/>
<protein>
    <submittedName>
        <fullName evidence="2">CRISPR-associated protein Cas6</fullName>
    </submittedName>
</protein>
<organism evidence="2 3">
    <name type="scientific">Saccharolobus solfataricus</name>
    <name type="common">Sulfolobus solfataricus</name>
    <dbReference type="NCBI Taxonomy" id="2287"/>
    <lineage>
        <taxon>Archaea</taxon>
        <taxon>Thermoproteota</taxon>
        <taxon>Thermoprotei</taxon>
        <taxon>Sulfolobales</taxon>
        <taxon>Sulfolobaceae</taxon>
        <taxon>Saccharolobus</taxon>
    </lineage>
</organism>
<dbReference type="GO" id="GO:0016788">
    <property type="term" value="F:hydrolase activity, acting on ester bonds"/>
    <property type="evidence" value="ECO:0007669"/>
    <property type="project" value="InterPro"/>
</dbReference>
<dbReference type="AlphaFoldDB" id="A0A157T1I7"/>
<reference evidence="3" key="1">
    <citation type="submission" date="2016-04" db="EMBL/GenBank/DDBJ databases">
        <authorList>
            <person name="Shah S.A."/>
            <person name="Garrett R.A."/>
        </authorList>
    </citation>
    <scope>NUCLEOTIDE SEQUENCE [LARGE SCALE GENOMIC DNA]</scope>
    <source>
        <strain evidence="3">ATCC 35091 / DSM 1616 / JCM 8930 / NBRC 15331 / P1</strain>
    </source>
</reference>
<evidence type="ECO:0000313" key="3">
    <source>
        <dbReference type="Proteomes" id="UP000076770"/>
    </source>
</evidence>
<dbReference type="Proteomes" id="UP000076770">
    <property type="component" value="Chromosome i"/>
</dbReference>
<dbReference type="Gene3D" id="3.30.70.1900">
    <property type="match status" value="1"/>
</dbReference>
<sequence>MQNTKCVISDITQHSYTFSGRFDMIVAEIFVKPESDAIIPFSSKVGKSLLLDPKNVSISPLKYKGKYLIKYGSVLTFLEVIGGNVYSFEVGGDERNVYSALINLGDKSLLFNTYWKVVDVEVHEVEVSSIPKNFGVDILTPALIVSPYVKEKRKVFTNKSEYVFFNNIIDATGFNRGDVKLSEVISRFAQLLWEEPSIIGYANVRYGDKLVIGMIGKLRYSVKGEDEVLIKVLEDAIVRGIGSSRRNGFGVVRIKGVEASWLR</sequence>
<dbReference type="GO" id="GO:0051607">
    <property type="term" value="P:defense response to virus"/>
    <property type="evidence" value="ECO:0007669"/>
    <property type="project" value="UniProtKB-KW"/>
</dbReference>
<dbReference type="EMBL" id="LT549890">
    <property type="protein sequence ID" value="SAI85100.1"/>
    <property type="molecule type" value="Genomic_DNA"/>
</dbReference>
<name>A0A157T1I7_SACSO</name>
<accession>A0A157T1I7</accession>
<dbReference type="PATRIC" id="fig|2287.9.peg.1602"/>
<evidence type="ECO:0000256" key="1">
    <source>
        <dbReference type="ARBA" id="ARBA00023118"/>
    </source>
</evidence>
<evidence type="ECO:0000313" key="2">
    <source>
        <dbReference type="EMBL" id="SAI85100.1"/>
    </source>
</evidence>
<dbReference type="NCBIfam" id="TIGR01877">
    <property type="entry name" value="cas_cas6"/>
    <property type="match status" value="1"/>
</dbReference>
<dbReference type="InterPro" id="IPR010156">
    <property type="entry name" value="CRISPR-assoc_prot_Cas6"/>
</dbReference>
<gene>
    <name evidence="2" type="ORF">SSOP1_1546</name>
</gene>